<evidence type="ECO:0000313" key="1">
    <source>
        <dbReference type="EMBL" id="GMA81540.1"/>
    </source>
</evidence>
<keyword evidence="2" id="KW-1185">Reference proteome</keyword>
<accession>A0ABQ6J075</accession>
<comment type="caution">
    <text evidence="1">The sequence shown here is derived from an EMBL/GenBank/DDBJ whole genome shotgun (WGS) entry which is preliminary data.</text>
</comment>
<sequence>MARRQEKDYLKFVQKQLTDLAFRLEELVGAAIDENKLTSMCKILWNEGVEFVSATTLKSTDAQLLAWHFIFQKT</sequence>
<evidence type="ECO:0000313" key="2">
    <source>
        <dbReference type="Proteomes" id="UP001157046"/>
    </source>
</evidence>
<organism evidence="1 2">
    <name type="scientific">Shewanella glacialipiscicola</name>
    <dbReference type="NCBI Taxonomy" id="614069"/>
    <lineage>
        <taxon>Bacteria</taxon>
        <taxon>Pseudomonadati</taxon>
        <taxon>Pseudomonadota</taxon>
        <taxon>Gammaproteobacteria</taxon>
        <taxon>Alteromonadales</taxon>
        <taxon>Shewanellaceae</taxon>
        <taxon>Shewanella</taxon>
    </lineage>
</organism>
<name>A0ABQ6J075_9GAMM</name>
<gene>
    <name evidence="1" type="ORF">GCM10025855_10730</name>
</gene>
<dbReference type="Proteomes" id="UP001157046">
    <property type="component" value="Unassembled WGS sequence"/>
</dbReference>
<reference evidence="2" key="1">
    <citation type="journal article" date="2019" name="Int. J. Syst. Evol. Microbiol.">
        <title>The Global Catalogue of Microorganisms (GCM) 10K type strain sequencing project: providing services to taxonomists for standard genome sequencing and annotation.</title>
        <authorList>
            <consortium name="The Broad Institute Genomics Platform"/>
            <consortium name="The Broad Institute Genome Sequencing Center for Infectious Disease"/>
            <person name="Wu L."/>
            <person name="Ma J."/>
        </authorList>
    </citation>
    <scope>NUCLEOTIDE SEQUENCE [LARGE SCALE GENOMIC DNA]</scope>
    <source>
        <strain evidence="2">NBRC 102030</strain>
    </source>
</reference>
<protein>
    <submittedName>
        <fullName evidence="1">Uncharacterized protein</fullName>
    </submittedName>
</protein>
<dbReference type="EMBL" id="BSUY01000001">
    <property type="protein sequence ID" value="GMA81540.1"/>
    <property type="molecule type" value="Genomic_DNA"/>
</dbReference>
<dbReference type="RefSeq" id="WP_284306510.1">
    <property type="nucleotide sequence ID" value="NZ_BSUY01000001.1"/>
</dbReference>
<proteinExistence type="predicted"/>